<dbReference type="Proteomes" id="UP001438707">
    <property type="component" value="Unassembled WGS sequence"/>
</dbReference>
<dbReference type="GO" id="GO:0040029">
    <property type="term" value="P:epigenetic regulation of gene expression"/>
    <property type="evidence" value="ECO:0007669"/>
    <property type="project" value="TreeGrafter"/>
</dbReference>
<proteinExistence type="predicted"/>
<dbReference type="Pfam" id="PF00850">
    <property type="entry name" value="Hist_deacetyl"/>
    <property type="match status" value="1"/>
</dbReference>
<accession>A0AAW1R2N9</accession>
<comment type="caution">
    <text evidence="3">The sequence shown here is derived from an EMBL/GenBank/DDBJ whole genome shotgun (WGS) entry which is preliminary data.</text>
</comment>
<protein>
    <recommendedName>
        <fullName evidence="2">Histone deacetylase domain-containing protein</fullName>
    </recommendedName>
</protein>
<reference evidence="3 4" key="1">
    <citation type="journal article" date="2024" name="Nat. Commun.">
        <title>Phylogenomics reveals the evolutionary origins of lichenization in chlorophyte algae.</title>
        <authorList>
            <person name="Puginier C."/>
            <person name="Libourel C."/>
            <person name="Otte J."/>
            <person name="Skaloud P."/>
            <person name="Haon M."/>
            <person name="Grisel S."/>
            <person name="Petersen M."/>
            <person name="Berrin J.G."/>
            <person name="Delaux P.M."/>
            <person name="Dal Grande F."/>
            <person name="Keller J."/>
        </authorList>
    </citation>
    <scope>NUCLEOTIDE SEQUENCE [LARGE SCALE GENOMIC DNA]</scope>
    <source>
        <strain evidence="3 4">SAG 2145</strain>
    </source>
</reference>
<dbReference type="PRINTS" id="PR01270">
    <property type="entry name" value="HDASUPER"/>
</dbReference>
<dbReference type="InterPro" id="IPR044150">
    <property type="entry name" value="HDAC_classIV"/>
</dbReference>
<dbReference type="InterPro" id="IPR037138">
    <property type="entry name" value="His_deacetylse_dom_sf"/>
</dbReference>
<dbReference type="PANTHER" id="PTHR10625:SF32">
    <property type="entry name" value="HISTONE DEACETYLASE"/>
    <property type="match status" value="1"/>
</dbReference>
<evidence type="ECO:0000313" key="4">
    <source>
        <dbReference type="Proteomes" id="UP001438707"/>
    </source>
</evidence>
<dbReference type="InterPro" id="IPR000286">
    <property type="entry name" value="HDACs"/>
</dbReference>
<evidence type="ECO:0000259" key="2">
    <source>
        <dbReference type="Pfam" id="PF00850"/>
    </source>
</evidence>
<dbReference type="GO" id="GO:0016787">
    <property type="term" value="F:hydrolase activity"/>
    <property type="evidence" value="ECO:0007669"/>
    <property type="project" value="UniProtKB-KW"/>
</dbReference>
<sequence length="365" mass="39285">MLGLHAAWRLGSQFLCSSVSKRGLLQQAQRLEAGSRGGCLATFHGSISTSSTCQKLPIVFHHAYSAPKLPDGHRFPMGVFQRIRDILIEEGVIQPSQVHRPGALPNREQLLMVHEASYVDAFCRNALSDAEIKRIGFGEMCLQPVLVERTLAEIAGTLLTAKLALQQGLACNTAGGTHHAFPNFGSGFCILNDLAVTSRVLLQQGVVSKILIVDLDVHQGDGTAVCLQDMPEAFTLSMHGATNFPARKQNSDLDVPLPDGMEDAEYLRTLGKVLPDVLASVKPDLVLYDAGVDPHKNDALGRLSLSSEGLFRRDMQVTDTCLAAGVPVAGVVGGGYSPDLNEVAQRHCLLHRAATEAWSDHRLGS</sequence>
<dbReference type="GO" id="GO:0004407">
    <property type="term" value="F:histone deacetylase activity"/>
    <property type="evidence" value="ECO:0007669"/>
    <property type="project" value="InterPro"/>
</dbReference>
<name>A0AAW1R2N9_9CHLO</name>
<dbReference type="CDD" id="cd09993">
    <property type="entry name" value="HDAC_classIV"/>
    <property type="match status" value="1"/>
</dbReference>
<keyword evidence="1" id="KW-0378">Hydrolase</keyword>
<dbReference type="Gene3D" id="3.40.800.20">
    <property type="entry name" value="Histone deacetylase domain"/>
    <property type="match status" value="1"/>
</dbReference>
<organism evidence="3 4">
    <name type="scientific">Apatococcus lobatus</name>
    <dbReference type="NCBI Taxonomy" id="904363"/>
    <lineage>
        <taxon>Eukaryota</taxon>
        <taxon>Viridiplantae</taxon>
        <taxon>Chlorophyta</taxon>
        <taxon>core chlorophytes</taxon>
        <taxon>Trebouxiophyceae</taxon>
        <taxon>Chlorellales</taxon>
        <taxon>Chlorellaceae</taxon>
        <taxon>Apatococcus</taxon>
    </lineage>
</organism>
<dbReference type="SUPFAM" id="SSF52768">
    <property type="entry name" value="Arginase/deacetylase"/>
    <property type="match status" value="1"/>
</dbReference>
<gene>
    <name evidence="3" type="ORF">WJX74_001780</name>
</gene>
<dbReference type="InterPro" id="IPR023801">
    <property type="entry name" value="His_deacetylse_dom"/>
</dbReference>
<feature type="domain" description="Histone deacetylase" evidence="2">
    <location>
        <begin position="79"/>
        <end position="342"/>
    </location>
</feature>
<evidence type="ECO:0000256" key="1">
    <source>
        <dbReference type="ARBA" id="ARBA00022801"/>
    </source>
</evidence>
<dbReference type="PANTHER" id="PTHR10625">
    <property type="entry name" value="HISTONE DEACETYLASE HDAC1-RELATED"/>
    <property type="match status" value="1"/>
</dbReference>
<dbReference type="InterPro" id="IPR023696">
    <property type="entry name" value="Ureohydrolase_dom_sf"/>
</dbReference>
<dbReference type="EMBL" id="JALJOS010000017">
    <property type="protein sequence ID" value="KAK9827770.1"/>
    <property type="molecule type" value="Genomic_DNA"/>
</dbReference>
<keyword evidence="4" id="KW-1185">Reference proteome</keyword>
<evidence type="ECO:0000313" key="3">
    <source>
        <dbReference type="EMBL" id="KAK9827770.1"/>
    </source>
</evidence>
<dbReference type="AlphaFoldDB" id="A0AAW1R2N9"/>